<feature type="transmembrane region" description="Helical" evidence="8">
    <location>
        <begin position="1056"/>
        <end position="1077"/>
    </location>
</feature>
<dbReference type="AlphaFoldDB" id="A0A0H2YP22"/>
<dbReference type="EMBL" id="CP000246">
    <property type="protein sequence ID" value="ABG82665.1"/>
    <property type="molecule type" value="Genomic_DNA"/>
</dbReference>
<reference evidence="10 11" key="1">
    <citation type="journal article" date="2006" name="Genome Res.">
        <title>Skewed genomic variability in strains of the toxigenic bacterial pathogen, Clostridium perfringens.</title>
        <authorList>
            <person name="Myers G.S."/>
            <person name="Rasko D.A."/>
            <person name="Cheung J.K."/>
            <person name="Ravel J."/>
            <person name="Seshadri R."/>
            <person name="Deboy R.T."/>
            <person name="Ren Q."/>
            <person name="Varga J."/>
            <person name="Awad M.M."/>
            <person name="Brinkac L.M."/>
            <person name="Daugherty S.C."/>
            <person name="Haft D.H."/>
            <person name="Dodson R.J."/>
            <person name="Madupu R."/>
            <person name="Nelson W.C."/>
            <person name="Rosovitz M.J."/>
            <person name="Sullivan S.A."/>
            <person name="Khouri H."/>
            <person name="Dimitrov G.I."/>
            <person name="Watkins K.L."/>
            <person name="Mulligan S."/>
            <person name="Benton J."/>
            <person name="Radune D."/>
            <person name="Fisher D.J."/>
            <person name="Atkins H.S."/>
            <person name="Hiscox T."/>
            <person name="Jost B.H."/>
            <person name="Billington S.J."/>
            <person name="Songer J.G."/>
            <person name="McClane B.A."/>
            <person name="Titball R.W."/>
            <person name="Rood J.I."/>
            <person name="Melville S.B."/>
            <person name="Paulsen I.T."/>
        </authorList>
    </citation>
    <scope>NUCLEOTIDE SEQUENCE [LARGE SCALE GENOMIC DNA]</scope>
    <source>
        <strain evidence="11">ATCC 13124 / DSM 756 / JCM 1290 / NCIMB 6125 / NCTC 8237 / S 107 / Type A</strain>
    </source>
</reference>
<dbReference type="PANTHER" id="PTHR30287:SF1">
    <property type="entry name" value="INNER MEMBRANE PROTEIN"/>
    <property type="match status" value="1"/>
</dbReference>
<dbReference type="InterPro" id="IPR003838">
    <property type="entry name" value="ABC3_permease_C"/>
</dbReference>
<protein>
    <submittedName>
        <fullName evidence="10">ABC transporter, permease protein</fullName>
    </submittedName>
</protein>
<feature type="transmembrane region" description="Helical" evidence="8">
    <location>
        <begin position="20"/>
        <end position="36"/>
    </location>
</feature>
<proteinExistence type="predicted"/>
<keyword evidence="2" id="KW-1003">Cell membrane</keyword>
<feature type="transmembrane region" description="Helical" evidence="8">
    <location>
        <begin position="1097"/>
        <end position="1115"/>
    </location>
</feature>
<dbReference type="RefSeq" id="WP_011590345.1">
    <property type="nucleotide sequence ID" value="NC_008261.1"/>
</dbReference>
<keyword evidence="11" id="KW-1185">Reference proteome</keyword>
<evidence type="ECO:0000259" key="9">
    <source>
        <dbReference type="Pfam" id="PF02687"/>
    </source>
</evidence>
<dbReference type="eggNOG" id="COG1511">
    <property type="taxonomic scope" value="Bacteria"/>
</dbReference>
<evidence type="ECO:0000256" key="5">
    <source>
        <dbReference type="ARBA" id="ARBA00023136"/>
    </source>
</evidence>
<feature type="transmembrane region" description="Helical" evidence="8">
    <location>
        <begin position="770"/>
        <end position="790"/>
    </location>
</feature>
<feature type="domain" description="ABC3 transporter permease C-terminal" evidence="9">
    <location>
        <begin position="1006"/>
        <end position="1123"/>
    </location>
</feature>
<evidence type="ECO:0000256" key="7">
    <source>
        <dbReference type="SAM" id="MobiDB-lite"/>
    </source>
</evidence>
<dbReference type="PaxDb" id="195103-CPF_0746"/>
<keyword evidence="6" id="KW-0175">Coiled coil</keyword>
<name>A0A0H2YP22_CLOP1</name>
<feature type="region of interest" description="Disordered" evidence="7">
    <location>
        <begin position="515"/>
        <end position="544"/>
    </location>
</feature>
<dbReference type="KEGG" id="cpf:CPF_0746"/>
<dbReference type="InterPro" id="IPR038766">
    <property type="entry name" value="Membrane_comp_ABC_pdt"/>
</dbReference>
<dbReference type="GO" id="GO:0005886">
    <property type="term" value="C:plasma membrane"/>
    <property type="evidence" value="ECO:0007669"/>
    <property type="project" value="UniProtKB-SubCell"/>
</dbReference>
<organism evidence="10 11">
    <name type="scientific">Clostridium perfringens (strain ATCC 13124 / DSM 756 / JCM 1290 / NCIMB 6125 / NCTC 8237 / Type A)</name>
    <dbReference type="NCBI Taxonomy" id="195103"/>
    <lineage>
        <taxon>Bacteria</taxon>
        <taxon>Bacillati</taxon>
        <taxon>Bacillota</taxon>
        <taxon>Clostridia</taxon>
        <taxon>Eubacteriales</taxon>
        <taxon>Clostridiaceae</taxon>
        <taxon>Clostridium</taxon>
    </lineage>
</organism>
<sequence>MKAYKKSIVREILSSKARFFSIMVIIFLGVAFYSGIKSAGPDMNKTINKFYNSENLMDSKIISTLGLSDKDLDLLKNNPKILAYYGTHSIDANLTNMSNVVKFMEYDGKNNINNLVVLEGKLPEKSGEIALDERAFKLNKNLKIGDDFIIDTDENTMKNFKESKFKIVGIVKSPMYIEKESRGSTTVGKGTIDYFGVLNSNDINMDAYTEIYVRFKNVQGLDAYGDEYKELMEENNKYLEDLYSNREVERVEEIKGEAKKEFNKAYEELNENEKLLLDKEKELQKGKEQLAEGKKQYSDKKLEFEKGIKEGEANILKGEKQLEEGQAEIKNQKSNIEEGEEKLNDAKTTLDNSRQEFLNQGINPEESTNGLKEKIENLKSLSKTMTSLSNDIKNTVNNLSENEKIPAEKIQYWKGIVANLGLNELGGAIEGLEKNPENKNIALGLSDSLDKSVKSINDNTSKLQVLLDGITKYQEGKNQYETQVAVFNTGKSKLYEAEKQLEKGKAELAEGKKSLEKGKAKGERELQKAKKKLDESEEKLKEGQKAIEENKEKLAEGRKEIEEKEKSTLNDLNECNYYVFDRTDNPGYSGYKDSINSLDSIASVLPVFFFIVAVLICLTTMTRMVEEKRIEIGTMKALGYGDFEISLKFVIYAALASILGCLLGILVGSNILPKIISNAYTSVYALPSIDTYYYPSYTIQALVISILCTVGAALFVVRVELKNKPSNLMRPKAPKLGKKILLERIIPIWKRLNFNQKVTFRNIFRYKQRMLMTIFGIAGCMALLVTGFGLKDSNTGVVEKQFDKLWKYETMVVFGDNPTETEIEKYNETLKELPGYENNLRMHQESVTFSKEGMNKQTVSLYVPENKEELDEFILLNDRTSGEKYDIPDEGVIINEKLGKLLGVSIGDTITFKDENNNPHEVKVKEIAENYLMHSMYMSPEYYEKVFGKKANYNTDLINFDKSKINEDEISSKLMECKDVVNVTITSQIEKTTKESAANMNVVMLVIILSAGSLAFVVLYNLNNINVSERIRELSTIKVLGFFDDEVTMYILRENIILTLLGILAGSALGKILHAFIIRTSETDTMMMYPKIHISSYIFSALITILFTVIVMILMHVKLRKVNMIDALKSNE</sequence>
<dbReference type="eggNOG" id="COG0577">
    <property type="taxonomic scope" value="Bacteria"/>
</dbReference>
<evidence type="ECO:0000256" key="4">
    <source>
        <dbReference type="ARBA" id="ARBA00022989"/>
    </source>
</evidence>
<accession>A0A0H2YP22</accession>
<evidence type="ECO:0000256" key="3">
    <source>
        <dbReference type="ARBA" id="ARBA00022692"/>
    </source>
</evidence>
<keyword evidence="5 8" id="KW-0472">Membrane</keyword>
<feature type="transmembrane region" description="Helical" evidence="8">
    <location>
        <begin position="601"/>
        <end position="621"/>
    </location>
</feature>
<evidence type="ECO:0000256" key="1">
    <source>
        <dbReference type="ARBA" id="ARBA00004651"/>
    </source>
</evidence>
<dbReference type="Proteomes" id="UP000001823">
    <property type="component" value="Chromosome"/>
</dbReference>
<keyword evidence="3 8" id="KW-0812">Transmembrane</keyword>
<evidence type="ECO:0000256" key="2">
    <source>
        <dbReference type="ARBA" id="ARBA00022475"/>
    </source>
</evidence>
<gene>
    <name evidence="10" type="ordered locus">CPF_0746</name>
</gene>
<feature type="coiled-coil region" evidence="6">
    <location>
        <begin position="221"/>
        <end position="391"/>
    </location>
</feature>
<feature type="domain" description="ABC3 transporter permease C-terminal" evidence="9">
    <location>
        <begin position="604"/>
        <end position="718"/>
    </location>
</feature>
<feature type="transmembrane region" description="Helical" evidence="8">
    <location>
        <begin position="649"/>
        <end position="672"/>
    </location>
</feature>
<dbReference type="HOGENOM" id="CLU_005531_0_0_9"/>
<evidence type="ECO:0000256" key="6">
    <source>
        <dbReference type="SAM" id="Coils"/>
    </source>
</evidence>
<dbReference type="Pfam" id="PF02687">
    <property type="entry name" value="FtsX"/>
    <property type="match status" value="2"/>
</dbReference>
<dbReference type="PANTHER" id="PTHR30287">
    <property type="entry name" value="MEMBRANE COMPONENT OF PREDICTED ABC SUPERFAMILY METABOLITE UPTAKE TRANSPORTER"/>
    <property type="match status" value="1"/>
</dbReference>
<evidence type="ECO:0000313" key="11">
    <source>
        <dbReference type="Proteomes" id="UP000001823"/>
    </source>
</evidence>
<feature type="transmembrane region" description="Helical" evidence="8">
    <location>
        <begin position="692"/>
        <end position="717"/>
    </location>
</feature>
<keyword evidence="4 8" id="KW-1133">Transmembrane helix</keyword>
<dbReference type="STRING" id="195103.CPF_0746"/>
<feature type="transmembrane region" description="Helical" evidence="8">
    <location>
        <begin position="1002"/>
        <end position="1022"/>
    </location>
</feature>
<evidence type="ECO:0000256" key="8">
    <source>
        <dbReference type="SAM" id="Phobius"/>
    </source>
</evidence>
<evidence type="ECO:0000313" key="10">
    <source>
        <dbReference type="EMBL" id="ABG82665.1"/>
    </source>
</evidence>
<comment type="subcellular location">
    <subcellularLocation>
        <location evidence="1">Cell membrane</location>
        <topology evidence="1">Multi-pass membrane protein</topology>
    </subcellularLocation>
</comment>